<feature type="region of interest" description="Disordered" evidence="1">
    <location>
        <begin position="18"/>
        <end position="79"/>
    </location>
</feature>
<feature type="region of interest" description="Disordered" evidence="1">
    <location>
        <begin position="118"/>
        <end position="153"/>
    </location>
</feature>
<feature type="compositionally biased region" description="Basic residues" evidence="1">
    <location>
        <begin position="137"/>
        <end position="147"/>
    </location>
</feature>
<sequence length="206" mass="24042">MNKKTDFRSIENISANVETHGEPFLKPHFEPNVKASAPTFDKTQSETTEMQWTFIKEHEVQDKSNGEAEEDDDQPFYWRNFPRTLPKELKIQLKISLRDEDKGKHKDVISNFTLRDADKERKVTSTKSPLKKENKSLRQKTVSKKRKVESTSIEKKPIKRQLLQISESETNDEDDVLDIVTTSRRNIGEKKIPINISFHYVANIQK</sequence>
<protein>
    <submittedName>
        <fullName evidence="2">Uncharacterized protein</fullName>
    </submittedName>
</protein>
<dbReference type="EMBL" id="OX451736">
    <property type="protein sequence ID" value="CAI8585457.1"/>
    <property type="molecule type" value="Genomic_DNA"/>
</dbReference>
<keyword evidence="3" id="KW-1185">Reference proteome</keyword>
<evidence type="ECO:0000313" key="2">
    <source>
        <dbReference type="EMBL" id="CAI8585457.1"/>
    </source>
</evidence>
<gene>
    <name evidence="2" type="ORF">VFH_I207200</name>
</gene>
<accession>A0AAV0YJ71</accession>
<dbReference type="Proteomes" id="UP001157006">
    <property type="component" value="Chromosome 1L"/>
</dbReference>
<organism evidence="2 3">
    <name type="scientific">Vicia faba</name>
    <name type="common">Broad bean</name>
    <name type="synonym">Faba vulgaris</name>
    <dbReference type="NCBI Taxonomy" id="3906"/>
    <lineage>
        <taxon>Eukaryota</taxon>
        <taxon>Viridiplantae</taxon>
        <taxon>Streptophyta</taxon>
        <taxon>Embryophyta</taxon>
        <taxon>Tracheophyta</taxon>
        <taxon>Spermatophyta</taxon>
        <taxon>Magnoliopsida</taxon>
        <taxon>eudicotyledons</taxon>
        <taxon>Gunneridae</taxon>
        <taxon>Pentapetalae</taxon>
        <taxon>rosids</taxon>
        <taxon>fabids</taxon>
        <taxon>Fabales</taxon>
        <taxon>Fabaceae</taxon>
        <taxon>Papilionoideae</taxon>
        <taxon>50 kb inversion clade</taxon>
        <taxon>NPAAA clade</taxon>
        <taxon>Hologalegina</taxon>
        <taxon>IRL clade</taxon>
        <taxon>Fabeae</taxon>
        <taxon>Vicia</taxon>
    </lineage>
</organism>
<dbReference type="AlphaFoldDB" id="A0AAV0YJ71"/>
<name>A0AAV0YJ71_VICFA</name>
<reference evidence="2 3" key="1">
    <citation type="submission" date="2023-01" db="EMBL/GenBank/DDBJ databases">
        <authorList>
            <person name="Kreplak J."/>
        </authorList>
    </citation>
    <scope>NUCLEOTIDE SEQUENCE [LARGE SCALE GENOMIC DNA]</scope>
</reference>
<feature type="compositionally biased region" description="Basic and acidic residues" evidence="1">
    <location>
        <begin position="19"/>
        <end position="31"/>
    </location>
</feature>
<feature type="compositionally biased region" description="Basic and acidic residues" evidence="1">
    <location>
        <begin position="55"/>
        <end position="66"/>
    </location>
</feature>
<proteinExistence type="predicted"/>
<evidence type="ECO:0000256" key="1">
    <source>
        <dbReference type="SAM" id="MobiDB-lite"/>
    </source>
</evidence>
<feature type="compositionally biased region" description="Polar residues" evidence="1">
    <location>
        <begin position="41"/>
        <end position="51"/>
    </location>
</feature>
<evidence type="ECO:0000313" key="3">
    <source>
        <dbReference type="Proteomes" id="UP001157006"/>
    </source>
</evidence>